<feature type="signal peptide" evidence="1">
    <location>
        <begin position="1"/>
        <end position="22"/>
    </location>
</feature>
<evidence type="ECO:0000259" key="2">
    <source>
        <dbReference type="Pfam" id="PF14040"/>
    </source>
</evidence>
<keyword evidence="1" id="KW-0732">Signal</keyword>
<protein>
    <recommendedName>
        <fullName evidence="2">Deoxyribonuclease NucA/NucB domain-containing protein</fullName>
    </recommendedName>
</protein>
<evidence type="ECO:0000313" key="3">
    <source>
        <dbReference type="EMBL" id="KAK7032260.1"/>
    </source>
</evidence>
<name>A0AAW0C050_9AGAR</name>
<dbReference type="AlphaFoldDB" id="A0AAW0C050"/>
<dbReference type="Proteomes" id="UP001383192">
    <property type="component" value="Unassembled WGS sequence"/>
</dbReference>
<dbReference type="InterPro" id="IPR029476">
    <property type="entry name" value="DNase_NucA_NucB"/>
</dbReference>
<accession>A0AAW0C050</accession>
<proteinExistence type="predicted"/>
<gene>
    <name evidence="3" type="ORF">VNI00_013219</name>
</gene>
<dbReference type="EMBL" id="JAYKXP010000066">
    <property type="protein sequence ID" value="KAK7032260.1"/>
    <property type="molecule type" value="Genomic_DNA"/>
</dbReference>
<sequence length="273" mass="29357">MFKTNVFQILAGAAYIVTAVSGAQITFDCSKLVGEDVQQYVLRLQPSCLLANALQQCGSQPSWQKASCRLPSESQQVLKIHLPTPARTTCDEYPFASTYGLGASGWYSNTGATTRCVSRQECSVQGGSLAAFYASFGRVDNTPVDVFVQNHAASPWCNNAGMAPDADMKTGSKPPSFVGDGNETTVNPGNGTIYEYRTAANRTIRSLSGPVDIGSEVFVPNLEWQKNPKVSSMFADDQLDDDDCEGGSALMQEAVGMLEAHELGETDKIVERI</sequence>
<dbReference type="Pfam" id="PF14040">
    <property type="entry name" value="DNase_NucA_NucB"/>
    <property type="match status" value="1"/>
</dbReference>
<organism evidence="3 4">
    <name type="scientific">Paramarasmius palmivorus</name>
    <dbReference type="NCBI Taxonomy" id="297713"/>
    <lineage>
        <taxon>Eukaryota</taxon>
        <taxon>Fungi</taxon>
        <taxon>Dikarya</taxon>
        <taxon>Basidiomycota</taxon>
        <taxon>Agaricomycotina</taxon>
        <taxon>Agaricomycetes</taxon>
        <taxon>Agaricomycetidae</taxon>
        <taxon>Agaricales</taxon>
        <taxon>Marasmiineae</taxon>
        <taxon>Marasmiaceae</taxon>
        <taxon>Paramarasmius</taxon>
    </lineage>
</organism>
<evidence type="ECO:0000256" key="1">
    <source>
        <dbReference type="SAM" id="SignalP"/>
    </source>
</evidence>
<feature type="chain" id="PRO_5043317552" description="Deoxyribonuclease NucA/NucB domain-containing protein" evidence="1">
    <location>
        <begin position="23"/>
        <end position="273"/>
    </location>
</feature>
<evidence type="ECO:0000313" key="4">
    <source>
        <dbReference type="Proteomes" id="UP001383192"/>
    </source>
</evidence>
<comment type="caution">
    <text evidence="3">The sequence shown here is derived from an EMBL/GenBank/DDBJ whole genome shotgun (WGS) entry which is preliminary data.</text>
</comment>
<keyword evidence="4" id="KW-1185">Reference proteome</keyword>
<reference evidence="3 4" key="1">
    <citation type="submission" date="2024-01" db="EMBL/GenBank/DDBJ databases">
        <title>A draft genome for a cacao thread blight-causing isolate of Paramarasmius palmivorus.</title>
        <authorList>
            <person name="Baruah I.K."/>
            <person name="Bukari Y."/>
            <person name="Amoako-Attah I."/>
            <person name="Meinhardt L.W."/>
            <person name="Bailey B.A."/>
            <person name="Cohen S.P."/>
        </authorList>
    </citation>
    <scope>NUCLEOTIDE SEQUENCE [LARGE SCALE GENOMIC DNA]</scope>
    <source>
        <strain evidence="3 4">GH-12</strain>
    </source>
</reference>
<feature type="domain" description="Deoxyribonuclease NucA/NucB" evidence="2">
    <location>
        <begin position="64"/>
        <end position="146"/>
    </location>
</feature>